<dbReference type="PANTHER" id="PTHR43766:SF1">
    <property type="entry name" value="TRYPTOPHAN--TRNA LIGASE, MITOCHONDRIAL"/>
    <property type="match status" value="1"/>
</dbReference>
<dbReference type="InterPro" id="IPR001412">
    <property type="entry name" value="aa-tRNA-synth_I_CS"/>
</dbReference>
<evidence type="ECO:0000313" key="9">
    <source>
        <dbReference type="EMBL" id="VAX42380.1"/>
    </source>
</evidence>
<evidence type="ECO:0000256" key="1">
    <source>
        <dbReference type="ARBA" id="ARBA00005594"/>
    </source>
</evidence>
<dbReference type="PROSITE" id="PS00178">
    <property type="entry name" value="AA_TRNA_LIGASE_I"/>
    <property type="match status" value="1"/>
</dbReference>
<evidence type="ECO:0000256" key="7">
    <source>
        <dbReference type="ARBA" id="ARBA00023146"/>
    </source>
</evidence>
<keyword evidence="6" id="KW-0648">Protein biosynthesis</keyword>
<dbReference type="InterPro" id="IPR002306">
    <property type="entry name" value="Trp-tRNA-ligase"/>
</dbReference>
<evidence type="ECO:0000256" key="5">
    <source>
        <dbReference type="ARBA" id="ARBA00022840"/>
    </source>
</evidence>
<dbReference type="PRINTS" id="PR01039">
    <property type="entry name" value="TRNASYNTHTRP"/>
</dbReference>
<gene>
    <name evidence="9" type="ORF">MNBD_PLANCTO03-1025</name>
</gene>
<dbReference type="FunFam" id="1.10.240.10:FF:000005">
    <property type="entry name" value="Tryptophan--tRNA ligase"/>
    <property type="match status" value="1"/>
</dbReference>
<dbReference type="EC" id="6.1.1.2" evidence="2"/>
<sequence>MTTNPTTTRRILTGDTPTGRLHLGHFVGSLENRIRLQDEYDCYFLLANMHAFTTRADKPEEIRRDTIEIVKDWLAAGIDPERATIVLQTEVPAIAELTWFFAMLVPFNRIMRNPTLKTEIESKGLGDTYSFGFPMYAVGQCADILAFRPDLVPVGVDQVAHIEVCREIARRFNQVYCRVDTHAEDKDHEKLGGVFPIPEALVGRVGRLVGTDGKEKMSKSLNNAIFLSDTPKQVKKKINAIYPGQSRNPDEPGDPEINPVFEYADIFIKDEAFVAELKDRYRKGDNLGDGHVKAFVIEAVNELLEPMRERRAQYETPGGDDAIIDIIRTGTQRANAVAEETLALAKERMGLNFGSRREMLGL</sequence>
<dbReference type="GO" id="GO:0004830">
    <property type="term" value="F:tryptophan-tRNA ligase activity"/>
    <property type="evidence" value="ECO:0007669"/>
    <property type="project" value="UniProtKB-EC"/>
</dbReference>
<evidence type="ECO:0000256" key="2">
    <source>
        <dbReference type="ARBA" id="ARBA00013161"/>
    </source>
</evidence>
<dbReference type="GO" id="GO:0005829">
    <property type="term" value="C:cytosol"/>
    <property type="evidence" value="ECO:0007669"/>
    <property type="project" value="TreeGrafter"/>
</dbReference>
<evidence type="ECO:0000256" key="6">
    <source>
        <dbReference type="ARBA" id="ARBA00022917"/>
    </source>
</evidence>
<evidence type="ECO:0000256" key="3">
    <source>
        <dbReference type="ARBA" id="ARBA00022598"/>
    </source>
</evidence>
<evidence type="ECO:0000256" key="8">
    <source>
        <dbReference type="ARBA" id="ARBA00049929"/>
    </source>
</evidence>
<comment type="catalytic activity">
    <reaction evidence="8">
        <text>tRNA(Trp) + L-tryptophan + ATP = L-tryptophyl-tRNA(Trp) + AMP + diphosphate + H(+)</text>
        <dbReference type="Rhea" id="RHEA:24080"/>
        <dbReference type="Rhea" id="RHEA-COMP:9671"/>
        <dbReference type="Rhea" id="RHEA-COMP:9705"/>
        <dbReference type="ChEBI" id="CHEBI:15378"/>
        <dbReference type="ChEBI" id="CHEBI:30616"/>
        <dbReference type="ChEBI" id="CHEBI:33019"/>
        <dbReference type="ChEBI" id="CHEBI:57912"/>
        <dbReference type="ChEBI" id="CHEBI:78442"/>
        <dbReference type="ChEBI" id="CHEBI:78535"/>
        <dbReference type="ChEBI" id="CHEBI:456215"/>
        <dbReference type="EC" id="6.1.1.2"/>
    </reaction>
</comment>
<keyword evidence="3 9" id="KW-0436">Ligase</keyword>
<dbReference type="SUPFAM" id="SSF52374">
    <property type="entry name" value="Nucleotidylyl transferase"/>
    <property type="match status" value="1"/>
</dbReference>
<dbReference type="Gene3D" id="1.10.240.10">
    <property type="entry name" value="Tyrosyl-Transfer RNA Synthetase"/>
    <property type="match status" value="1"/>
</dbReference>
<protein>
    <recommendedName>
        <fullName evidence="2">tryptophan--tRNA ligase</fullName>
        <ecNumber evidence="2">6.1.1.2</ecNumber>
    </recommendedName>
</protein>
<evidence type="ECO:0000256" key="4">
    <source>
        <dbReference type="ARBA" id="ARBA00022741"/>
    </source>
</evidence>
<dbReference type="EMBL" id="UOGK01000682">
    <property type="protein sequence ID" value="VAX42380.1"/>
    <property type="molecule type" value="Genomic_DNA"/>
</dbReference>
<dbReference type="GO" id="GO:0006436">
    <property type="term" value="P:tryptophanyl-tRNA aminoacylation"/>
    <property type="evidence" value="ECO:0007669"/>
    <property type="project" value="InterPro"/>
</dbReference>
<dbReference type="Gene3D" id="3.40.50.620">
    <property type="entry name" value="HUPs"/>
    <property type="match status" value="1"/>
</dbReference>
<accession>A0A3B1E1T5</accession>
<dbReference type="Pfam" id="PF00579">
    <property type="entry name" value="tRNA-synt_1b"/>
    <property type="match status" value="1"/>
</dbReference>
<dbReference type="CDD" id="cd00806">
    <property type="entry name" value="TrpRS_core"/>
    <property type="match status" value="1"/>
</dbReference>
<dbReference type="NCBIfam" id="TIGR00233">
    <property type="entry name" value="trpS"/>
    <property type="match status" value="1"/>
</dbReference>
<reference evidence="9" key="1">
    <citation type="submission" date="2018-06" db="EMBL/GenBank/DDBJ databases">
        <authorList>
            <person name="Zhirakovskaya E."/>
        </authorList>
    </citation>
    <scope>NUCLEOTIDE SEQUENCE</scope>
</reference>
<comment type="similarity">
    <text evidence="1">Belongs to the class-I aminoacyl-tRNA synthetase family.</text>
</comment>
<dbReference type="GO" id="GO:0005524">
    <property type="term" value="F:ATP binding"/>
    <property type="evidence" value="ECO:0007669"/>
    <property type="project" value="UniProtKB-KW"/>
</dbReference>
<dbReference type="InterPro" id="IPR014729">
    <property type="entry name" value="Rossmann-like_a/b/a_fold"/>
</dbReference>
<dbReference type="InterPro" id="IPR050203">
    <property type="entry name" value="Trp-tRNA_synthetase"/>
</dbReference>
<name>A0A3B1E1T5_9ZZZZ</name>
<dbReference type="PANTHER" id="PTHR43766">
    <property type="entry name" value="TRYPTOPHAN--TRNA LIGASE, MITOCHONDRIAL"/>
    <property type="match status" value="1"/>
</dbReference>
<dbReference type="InterPro" id="IPR002305">
    <property type="entry name" value="aa-tRNA-synth_Ic"/>
</dbReference>
<keyword evidence="5" id="KW-0067">ATP-binding</keyword>
<keyword evidence="7 9" id="KW-0030">Aminoacyl-tRNA synthetase</keyword>
<proteinExistence type="inferred from homology"/>
<organism evidence="9">
    <name type="scientific">hydrothermal vent metagenome</name>
    <dbReference type="NCBI Taxonomy" id="652676"/>
    <lineage>
        <taxon>unclassified sequences</taxon>
        <taxon>metagenomes</taxon>
        <taxon>ecological metagenomes</taxon>
    </lineage>
</organism>
<dbReference type="AlphaFoldDB" id="A0A3B1E1T5"/>
<keyword evidence="4" id="KW-0547">Nucleotide-binding</keyword>